<protein>
    <submittedName>
        <fullName evidence="10">Molybdopterin-dependent oxidoreductase</fullName>
    </submittedName>
</protein>
<dbReference type="InterPro" id="IPR006963">
    <property type="entry name" value="Mopterin_OxRdtase_4Fe-4S_dom"/>
</dbReference>
<sequence length="155" mass="17212">MALIADALGHASRIFRRSSFDARLKGTAAPIRRDLLEALAGPPEVVETSPSLGDEVKYTTCYMCACRCGIKVHLKDGKIRYIEGNKDHPVNRGVLCGKGSAGIMQQYSPAKLRKPLLRTGERGSGEFKEIEWDEAMRLAVEWLGEIRRTDPRKLA</sequence>
<feature type="domain" description="4Fe-4S Mo/W bis-MGD-type" evidence="9">
    <location>
        <begin position="54"/>
        <end position="110"/>
    </location>
</feature>
<dbReference type="SMART" id="SM00926">
    <property type="entry name" value="Molybdop_Fe4S4"/>
    <property type="match status" value="1"/>
</dbReference>
<evidence type="ECO:0000256" key="7">
    <source>
        <dbReference type="ARBA" id="ARBA00023004"/>
    </source>
</evidence>
<organism evidence="10 11">
    <name type="scientific">Chelatococcus sambhunathii</name>
    <dbReference type="NCBI Taxonomy" id="363953"/>
    <lineage>
        <taxon>Bacteria</taxon>
        <taxon>Pseudomonadati</taxon>
        <taxon>Pseudomonadota</taxon>
        <taxon>Alphaproteobacteria</taxon>
        <taxon>Hyphomicrobiales</taxon>
        <taxon>Chelatococcaceae</taxon>
        <taxon>Chelatococcus</taxon>
    </lineage>
</organism>
<name>A0ABU1DBS4_9HYPH</name>
<keyword evidence="8" id="KW-0411">Iron-sulfur</keyword>
<evidence type="ECO:0000256" key="5">
    <source>
        <dbReference type="ARBA" id="ARBA00022723"/>
    </source>
</evidence>
<evidence type="ECO:0000256" key="6">
    <source>
        <dbReference type="ARBA" id="ARBA00023002"/>
    </source>
</evidence>
<accession>A0ABU1DBS4</accession>
<dbReference type="Gene3D" id="3.40.50.740">
    <property type="match status" value="1"/>
</dbReference>
<keyword evidence="7" id="KW-0408">Iron</keyword>
<dbReference type="Pfam" id="PF04879">
    <property type="entry name" value="Molybdop_Fe4S4"/>
    <property type="match status" value="1"/>
</dbReference>
<evidence type="ECO:0000313" key="10">
    <source>
        <dbReference type="EMBL" id="MDR4305488.1"/>
    </source>
</evidence>
<keyword evidence="11" id="KW-1185">Reference proteome</keyword>
<feature type="non-terminal residue" evidence="10">
    <location>
        <position position="155"/>
    </location>
</feature>
<dbReference type="PROSITE" id="PS51669">
    <property type="entry name" value="4FE4S_MOW_BIS_MGD"/>
    <property type="match status" value="1"/>
</dbReference>
<dbReference type="PANTHER" id="PTHR43598">
    <property type="entry name" value="TUNGSTEN-CONTAINING FORMYLMETHANOFURAN DEHYDROGENASE 2 SUBUNIT B"/>
    <property type="match status" value="1"/>
</dbReference>
<evidence type="ECO:0000256" key="4">
    <source>
        <dbReference type="ARBA" id="ARBA00022485"/>
    </source>
</evidence>
<dbReference type="Gene3D" id="2.20.25.90">
    <property type="entry name" value="ADC-like domains"/>
    <property type="match status" value="1"/>
</dbReference>
<evidence type="ECO:0000256" key="2">
    <source>
        <dbReference type="ARBA" id="ARBA00004196"/>
    </source>
</evidence>
<evidence type="ECO:0000259" key="9">
    <source>
        <dbReference type="PROSITE" id="PS51669"/>
    </source>
</evidence>
<keyword evidence="6" id="KW-0560">Oxidoreductase</keyword>
<reference evidence="10" key="1">
    <citation type="submission" date="2020-10" db="EMBL/GenBank/DDBJ databases">
        <authorList>
            <person name="Abbas A."/>
            <person name="Razzaq R."/>
            <person name="Waqas M."/>
            <person name="Abbas N."/>
            <person name="Nielsen T.K."/>
            <person name="Hansen L.H."/>
            <person name="Hussain S."/>
            <person name="Shahid M."/>
        </authorList>
    </citation>
    <scope>NUCLEOTIDE SEQUENCE</scope>
    <source>
        <strain evidence="10">S14</strain>
    </source>
</reference>
<comment type="similarity">
    <text evidence="3">Belongs to the prokaryotic molybdopterin-containing oxidoreductase family.</text>
</comment>
<comment type="subcellular location">
    <subcellularLocation>
        <location evidence="2">Cell envelope</location>
    </subcellularLocation>
</comment>
<evidence type="ECO:0000256" key="3">
    <source>
        <dbReference type="ARBA" id="ARBA00010312"/>
    </source>
</evidence>
<keyword evidence="4" id="KW-0004">4Fe-4S</keyword>
<comment type="cofactor">
    <cofactor evidence="1">
        <name>[4Fe-4S] cluster</name>
        <dbReference type="ChEBI" id="CHEBI:49883"/>
    </cofactor>
</comment>
<dbReference type="EMBL" id="JADBEO010000003">
    <property type="protein sequence ID" value="MDR4305488.1"/>
    <property type="molecule type" value="Genomic_DNA"/>
</dbReference>
<evidence type="ECO:0000256" key="8">
    <source>
        <dbReference type="ARBA" id="ARBA00023014"/>
    </source>
</evidence>
<dbReference type="Proteomes" id="UP001181622">
    <property type="component" value="Unassembled WGS sequence"/>
</dbReference>
<evidence type="ECO:0000256" key="1">
    <source>
        <dbReference type="ARBA" id="ARBA00001966"/>
    </source>
</evidence>
<proteinExistence type="inferred from homology"/>
<evidence type="ECO:0000313" key="11">
    <source>
        <dbReference type="Proteomes" id="UP001181622"/>
    </source>
</evidence>
<dbReference type="SUPFAM" id="SSF53706">
    <property type="entry name" value="Formate dehydrogenase/DMSO reductase, domains 1-3"/>
    <property type="match status" value="1"/>
</dbReference>
<keyword evidence="5" id="KW-0479">Metal-binding</keyword>
<comment type="caution">
    <text evidence="10">The sequence shown here is derived from an EMBL/GenBank/DDBJ whole genome shotgun (WGS) entry which is preliminary data.</text>
</comment>
<dbReference type="PANTHER" id="PTHR43598:SF5">
    <property type="entry name" value="DMSO REDUCTASE CHAIN A"/>
    <property type="match status" value="1"/>
</dbReference>
<gene>
    <name evidence="10" type="ORF">IHQ68_02475</name>
</gene>